<evidence type="ECO:0000313" key="12">
    <source>
        <dbReference type="Proteomes" id="UP000197019"/>
    </source>
</evidence>
<dbReference type="NCBIfam" id="TIGR00254">
    <property type="entry name" value="GGDEF"/>
    <property type="match status" value="1"/>
</dbReference>
<evidence type="ECO:0000256" key="4">
    <source>
        <dbReference type="ARBA" id="ARBA00051114"/>
    </source>
</evidence>
<feature type="domain" description="PAS" evidence="7">
    <location>
        <begin position="400"/>
        <end position="444"/>
    </location>
</feature>
<evidence type="ECO:0000259" key="8">
    <source>
        <dbReference type="PROSITE" id="PS50113"/>
    </source>
</evidence>
<keyword evidence="6" id="KW-1133">Transmembrane helix</keyword>
<dbReference type="Pfam" id="PF08447">
    <property type="entry name" value="PAS_3"/>
    <property type="match status" value="1"/>
</dbReference>
<dbReference type="OrthoDB" id="9804951at2"/>
<dbReference type="FunFam" id="3.20.20.450:FF:000001">
    <property type="entry name" value="Cyclic di-GMP phosphodiesterase yahA"/>
    <property type="match status" value="1"/>
</dbReference>
<dbReference type="InterPro" id="IPR035919">
    <property type="entry name" value="EAL_sf"/>
</dbReference>
<dbReference type="PANTHER" id="PTHR44757:SF2">
    <property type="entry name" value="BIOFILM ARCHITECTURE MAINTENANCE PROTEIN MBAA"/>
    <property type="match status" value="1"/>
</dbReference>
<dbReference type="KEGG" id="mpsy:CEK71_05775"/>
<proteinExistence type="predicted"/>
<keyword evidence="6" id="KW-0812">Transmembrane</keyword>
<feature type="domain" description="PAC" evidence="8">
    <location>
        <begin position="459"/>
        <end position="511"/>
    </location>
</feature>
<dbReference type="EMBL" id="CP022129">
    <property type="protein sequence ID" value="ASF45617.1"/>
    <property type="molecule type" value="Genomic_DNA"/>
</dbReference>
<dbReference type="PROSITE" id="PS50113">
    <property type="entry name" value="PAC"/>
    <property type="match status" value="2"/>
</dbReference>
<evidence type="ECO:0000313" key="11">
    <source>
        <dbReference type="EMBL" id="ASF45617.1"/>
    </source>
</evidence>
<dbReference type="Pfam" id="PF00563">
    <property type="entry name" value="EAL"/>
    <property type="match status" value="1"/>
</dbReference>
<dbReference type="CDD" id="cd00130">
    <property type="entry name" value="PAS"/>
    <property type="match status" value="2"/>
</dbReference>
<dbReference type="SMART" id="SM00091">
    <property type="entry name" value="PAS"/>
    <property type="match status" value="2"/>
</dbReference>
<dbReference type="SMART" id="SM00086">
    <property type="entry name" value="PAC"/>
    <property type="match status" value="2"/>
</dbReference>
<comment type="catalytic activity">
    <reaction evidence="4">
        <text>3',3'-c-di-GMP + H2O = 5'-phosphoguanylyl(3'-&gt;5')guanosine + H(+)</text>
        <dbReference type="Rhea" id="RHEA:24902"/>
        <dbReference type="ChEBI" id="CHEBI:15377"/>
        <dbReference type="ChEBI" id="CHEBI:15378"/>
        <dbReference type="ChEBI" id="CHEBI:58754"/>
        <dbReference type="ChEBI" id="CHEBI:58805"/>
        <dbReference type="EC" id="3.1.4.52"/>
    </reaction>
    <physiologicalReaction direction="left-to-right" evidence="4">
        <dbReference type="Rhea" id="RHEA:24903"/>
    </physiologicalReaction>
</comment>
<organism evidence="11 12">
    <name type="scientific">Methylovulum psychrotolerans</name>
    <dbReference type="NCBI Taxonomy" id="1704499"/>
    <lineage>
        <taxon>Bacteria</taxon>
        <taxon>Pseudomonadati</taxon>
        <taxon>Pseudomonadota</taxon>
        <taxon>Gammaproteobacteria</taxon>
        <taxon>Methylococcales</taxon>
        <taxon>Methylococcaceae</taxon>
        <taxon>Methylovulum</taxon>
    </lineage>
</organism>
<protein>
    <recommendedName>
        <fullName evidence="2">cyclic-guanylate-specific phosphodiesterase</fullName>
        <ecNumber evidence="2">3.1.4.52</ecNumber>
    </recommendedName>
</protein>
<feature type="transmembrane region" description="Helical" evidence="6">
    <location>
        <begin position="102"/>
        <end position="123"/>
    </location>
</feature>
<keyword evidence="3" id="KW-0973">c-di-GMP</keyword>
<dbReference type="AlphaFoldDB" id="A0A1Z4BWD9"/>
<dbReference type="PANTHER" id="PTHR44757">
    <property type="entry name" value="DIGUANYLATE CYCLASE DGCP"/>
    <property type="match status" value="1"/>
</dbReference>
<dbReference type="Proteomes" id="UP000197019">
    <property type="component" value="Chromosome"/>
</dbReference>
<evidence type="ECO:0000259" key="10">
    <source>
        <dbReference type="PROSITE" id="PS50887"/>
    </source>
</evidence>
<dbReference type="GO" id="GO:0071732">
    <property type="term" value="P:cellular response to nitric oxide"/>
    <property type="evidence" value="ECO:0007669"/>
    <property type="project" value="UniProtKB-ARBA"/>
</dbReference>
<feature type="coiled-coil region" evidence="5">
    <location>
        <begin position="600"/>
        <end position="627"/>
    </location>
</feature>
<feature type="domain" description="EAL" evidence="9">
    <location>
        <begin position="690"/>
        <end position="944"/>
    </location>
</feature>
<accession>A0A1Z4BWD9</accession>
<dbReference type="InterPro" id="IPR035965">
    <property type="entry name" value="PAS-like_dom_sf"/>
</dbReference>
<dbReference type="InterPro" id="IPR043128">
    <property type="entry name" value="Rev_trsase/Diguanyl_cyclase"/>
</dbReference>
<dbReference type="SUPFAM" id="SSF55785">
    <property type="entry name" value="PYP-like sensor domain (PAS domain)"/>
    <property type="match status" value="2"/>
</dbReference>
<dbReference type="CDD" id="cd01948">
    <property type="entry name" value="EAL"/>
    <property type="match status" value="1"/>
</dbReference>
<feature type="transmembrane region" description="Helical" evidence="6">
    <location>
        <begin position="169"/>
        <end position="189"/>
    </location>
</feature>
<dbReference type="InterPro" id="IPR000014">
    <property type="entry name" value="PAS"/>
</dbReference>
<evidence type="ECO:0000256" key="3">
    <source>
        <dbReference type="ARBA" id="ARBA00022636"/>
    </source>
</evidence>
<dbReference type="PROSITE" id="PS50112">
    <property type="entry name" value="PAS"/>
    <property type="match status" value="1"/>
</dbReference>
<dbReference type="FunFam" id="3.30.70.270:FF:000001">
    <property type="entry name" value="Diguanylate cyclase domain protein"/>
    <property type="match status" value="1"/>
</dbReference>
<dbReference type="PROSITE" id="PS50883">
    <property type="entry name" value="EAL"/>
    <property type="match status" value="1"/>
</dbReference>
<evidence type="ECO:0000256" key="5">
    <source>
        <dbReference type="SAM" id="Coils"/>
    </source>
</evidence>
<dbReference type="CDD" id="cd01949">
    <property type="entry name" value="GGDEF"/>
    <property type="match status" value="1"/>
</dbReference>
<feature type="domain" description="PAC" evidence="8">
    <location>
        <begin position="337"/>
        <end position="389"/>
    </location>
</feature>
<dbReference type="SMART" id="SM00052">
    <property type="entry name" value="EAL"/>
    <property type="match status" value="1"/>
</dbReference>
<dbReference type="InterPro" id="IPR052155">
    <property type="entry name" value="Biofilm_reg_signaling"/>
</dbReference>
<keyword evidence="12" id="KW-1185">Reference proteome</keyword>
<dbReference type="Pfam" id="PF00990">
    <property type="entry name" value="GGDEF"/>
    <property type="match status" value="1"/>
</dbReference>
<dbReference type="InterPro" id="IPR001633">
    <property type="entry name" value="EAL_dom"/>
</dbReference>
<keyword evidence="6" id="KW-0472">Membrane</keyword>
<evidence type="ECO:0000259" key="9">
    <source>
        <dbReference type="PROSITE" id="PS50883"/>
    </source>
</evidence>
<dbReference type="NCBIfam" id="TIGR00229">
    <property type="entry name" value="sensory_box"/>
    <property type="match status" value="2"/>
</dbReference>
<dbReference type="GO" id="GO:0071111">
    <property type="term" value="F:cyclic-guanylate-specific phosphodiesterase activity"/>
    <property type="evidence" value="ECO:0007669"/>
    <property type="project" value="UniProtKB-EC"/>
</dbReference>
<dbReference type="SUPFAM" id="SSF141868">
    <property type="entry name" value="EAL domain-like"/>
    <property type="match status" value="1"/>
</dbReference>
<dbReference type="SUPFAM" id="SSF55073">
    <property type="entry name" value="Nucleotide cyclase"/>
    <property type="match status" value="1"/>
</dbReference>
<dbReference type="InterPro" id="IPR000160">
    <property type="entry name" value="GGDEF_dom"/>
</dbReference>
<evidence type="ECO:0000256" key="2">
    <source>
        <dbReference type="ARBA" id="ARBA00012282"/>
    </source>
</evidence>
<dbReference type="SMART" id="SM00267">
    <property type="entry name" value="GGDEF"/>
    <property type="match status" value="1"/>
</dbReference>
<evidence type="ECO:0000259" key="7">
    <source>
        <dbReference type="PROSITE" id="PS50112"/>
    </source>
</evidence>
<dbReference type="Gene3D" id="3.30.70.270">
    <property type="match status" value="1"/>
</dbReference>
<feature type="domain" description="GGDEF" evidence="10">
    <location>
        <begin position="543"/>
        <end position="681"/>
    </location>
</feature>
<dbReference type="InterPro" id="IPR013655">
    <property type="entry name" value="PAS_fold_3"/>
</dbReference>
<dbReference type="Gene3D" id="3.30.450.20">
    <property type="entry name" value="PAS domain"/>
    <property type="match status" value="2"/>
</dbReference>
<dbReference type="Gene3D" id="2.10.70.100">
    <property type="match status" value="1"/>
</dbReference>
<evidence type="ECO:0000256" key="6">
    <source>
        <dbReference type="SAM" id="Phobius"/>
    </source>
</evidence>
<dbReference type="Pfam" id="PF13426">
    <property type="entry name" value="PAS_9"/>
    <property type="match status" value="1"/>
</dbReference>
<dbReference type="EC" id="3.1.4.52" evidence="2"/>
<feature type="transmembrane region" description="Helical" evidence="6">
    <location>
        <begin position="74"/>
        <end position="96"/>
    </location>
</feature>
<reference evidence="11 12" key="1">
    <citation type="submission" date="2017-06" db="EMBL/GenBank/DDBJ databases">
        <title>Genome Sequencing of the methanotroph Methylovulum psychrotolerants str. HV10-M2 isolated from a high-altitude environment.</title>
        <authorList>
            <person name="Mateos-Rivera A."/>
        </authorList>
    </citation>
    <scope>NUCLEOTIDE SEQUENCE [LARGE SCALE GENOMIC DNA]</scope>
    <source>
        <strain evidence="11 12">HV10_M2</strain>
    </source>
</reference>
<dbReference type="InterPro" id="IPR001610">
    <property type="entry name" value="PAC"/>
</dbReference>
<keyword evidence="5" id="KW-0175">Coiled coil</keyword>
<dbReference type="PROSITE" id="PS50887">
    <property type="entry name" value="GGDEF"/>
    <property type="match status" value="1"/>
</dbReference>
<evidence type="ECO:0000256" key="1">
    <source>
        <dbReference type="ARBA" id="ARBA00001946"/>
    </source>
</evidence>
<dbReference type="InterPro" id="IPR000700">
    <property type="entry name" value="PAS-assoc_C"/>
</dbReference>
<name>A0A1Z4BWD9_9GAMM</name>
<feature type="transmembrane region" description="Helical" evidence="6">
    <location>
        <begin position="209"/>
        <end position="230"/>
    </location>
</feature>
<dbReference type="InterPro" id="IPR029787">
    <property type="entry name" value="Nucleotide_cyclase"/>
</dbReference>
<feature type="transmembrane region" description="Helical" evidence="6">
    <location>
        <begin position="144"/>
        <end position="163"/>
    </location>
</feature>
<sequence>MGVSRPFAGKYGLSSAPLFPPQNHSLLPQTLINRLLFRYAPFRLLTACRTVNTHPKNVRTTAETAALRSQQVPILYASIPVSLLGNALIALILAGIQSQVLAASALLIWLTVLGVALAFRWLLLLRYRKASQPEPDLWLRRFRLSMLATGVAWGLASILTFPVNTLPHQAFLAFAIAGLTAGANTTLSVDRQSLLAFTLPTLIGLITRLLTAGTTMHIAMAAMVMLYLLFTDMIARRTHAAIVENILLRHAGTLREQALRSSMERMKQAQQIAHLGSFEWDLRNNTLQWSDEHFRLWGLPPHSATPSQALFLRGIHPDDTDKVAQTIGNARRSRQRYTLNHRVVWPDGSERYMQNRGEVVTDTVGNAVAIKGTVQDITERRQTEEDLRIAAIAFESLEGIVITDTQKLILKVNRAFTHITGYSSAEAIGNPLGALLKSSYHDSDFYRQLWQTLDNEGSWQGEIWSSRKNGEAFPAALNLTSVTAKDGVTSHYVATFFDITEQKKSAALIHNLAFYDPLTELPNRRQMQDKLQFALLAGLKHHQHGALLFIDLDKFKELNDTKGHHIGDLLLVEIAKRMKRCVGNDDTVSRQGGDEFVVILTHLSDDFDEATAQAEQVAEKIRDAINQPFNLQGQDHYSSTSIGISLFRHNEFSVDELLLRADTAMYQAKRCGRNTIRFFDPTTHAAMEVRIGLEADLRTALLNNEFSLYYQIQTLDSGYITGAEALLRWHHPEQGLIAPVKFIPLTEEIGLITEIGYWTLETACIQLKAWADNPATAHLQLSVNVSPRQFHQDQFVEKVSAIITNTGIDASKLKLELTESLVLDDMNDTIKKMNRLKKMGVQFSLDDFGTGYSSLSYLTQLPLDQLKIDKSFVHNLTLKNADNVIVQTIIGMAITLGLDVIAEGVETAEQAAFLKANYCYHYQGYLFGKPVPLAEFEAALAAMPPIKQD</sequence>
<comment type="cofactor">
    <cofactor evidence="1">
        <name>Mg(2+)</name>
        <dbReference type="ChEBI" id="CHEBI:18420"/>
    </cofactor>
</comment>
<dbReference type="Gene3D" id="3.20.20.450">
    <property type="entry name" value="EAL domain"/>
    <property type="match status" value="1"/>
</dbReference>
<gene>
    <name evidence="11" type="ORF">CEK71_05775</name>
</gene>